<dbReference type="InterPro" id="IPR013024">
    <property type="entry name" value="GGCT-like"/>
</dbReference>
<dbReference type="Proteomes" id="UP000075809">
    <property type="component" value="Unassembled WGS sequence"/>
</dbReference>
<dbReference type="SMART" id="SM00368">
    <property type="entry name" value="LRR_RI"/>
    <property type="match status" value="3"/>
</dbReference>
<dbReference type="STRING" id="64791.A0A151WLT4"/>
<dbReference type="EMBL" id="KQ982959">
    <property type="protein sequence ID" value="KYQ48751.1"/>
    <property type="molecule type" value="Genomic_DNA"/>
</dbReference>
<keyword evidence="4" id="KW-1185">Reference proteome</keyword>
<dbReference type="InterPro" id="IPR032675">
    <property type="entry name" value="LRR_dom_sf"/>
</dbReference>
<name>A0A151WLT4_9HYME</name>
<dbReference type="InterPro" id="IPR053040">
    <property type="entry name" value="LRR-containing_protein_71"/>
</dbReference>
<evidence type="ECO:0000256" key="1">
    <source>
        <dbReference type="SAM" id="MobiDB-lite"/>
    </source>
</evidence>
<proteinExistence type="predicted"/>
<reference evidence="3 4" key="1">
    <citation type="submission" date="2015-09" db="EMBL/GenBank/DDBJ databases">
        <title>Trachymyrmex zeteki WGS genome.</title>
        <authorList>
            <person name="Nygaard S."/>
            <person name="Hu H."/>
            <person name="Boomsma J."/>
            <person name="Zhang G."/>
        </authorList>
    </citation>
    <scope>NUCLEOTIDE SEQUENCE [LARGE SCALE GENOMIC DNA]</scope>
    <source>
        <strain evidence="3">Tzet28-1</strain>
        <tissue evidence="3">Whole body</tissue>
    </source>
</reference>
<dbReference type="AlphaFoldDB" id="A0A151WLT4"/>
<sequence>MSSRRSKHTASIKDRESSINNYSRRSSQENFITEFLTHCEEYDIKSLPNFIELAMSIPTIPECSSDSEILEVSICILNALNTTLQKYNTVTVLKLPSCQINAYGILQIAHILTEFECLNDLNLDDNPNPQENYYLLCAPARNLHYLSLRMCKLSDNGIQKISNELKYRDPPNDPKLIALNVADNDITDIGAEYIAEMLRTNRWTVEILKKRRNGEKMKHTKICFKILKEGNDIEKDEDWTTFQELLCRRRQKDQTIRDVNFKDLEDSIVSVESESLRNKISYAIPSISRVSEHELIGSRERDVIVARINRQSTGTIRMQWCQPEVTCNPQLSKMYENLFKSPLHRVFVYGTLKRGEPNHGLIKDTANGYAKFLGLGKTTVQYPLVIATKYNIPMFFVSESTKAWIYFLPKFKSSLLDGAMYTSYSNNGSHGLKYCEKYVRDPSYDHRKEVL</sequence>
<dbReference type="PANTHER" id="PTHR46984:SF1">
    <property type="entry name" value="LEUCINE-RICH REPEAT-CONTAINING PROTEIN 71"/>
    <property type="match status" value="1"/>
</dbReference>
<gene>
    <name evidence="3" type="ORF">ALC60_12257</name>
</gene>
<evidence type="ECO:0000313" key="4">
    <source>
        <dbReference type="Proteomes" id="UP000075809"/>
    </source>
</evidence>
<feature type="region of interest" description="Disordered" evidence="1">
    <location>
        <begin position="1"/>
        <end position="21"/>
    </location>
</feature>
<dbReference type="Gene3D" id="3.10.490.10">
    <property type="entry name" value="Gamma-glutamyl cyclotransferase-like"/>
    <property type="match status" value="1"/>
</dbReference>
<dbReference type="SUPFAM" id="SSF52047">
    <property type="entry name" value="RNI-like"/>
    <property type="match status" value="1"/>
</dbReference>
<dbReference type="InterPro" id="IPR009288">
    <property type="entry name" value="AIG2-like_dom"/>
</dbReference>
<dbReference type="PANTHER" id="PTHR46984">
    <property type="entry name" value="LEUCINE-RICH REPEAT-CONTAINING PROTEIN 71"/>
    <property type="match status" value="1"/>
</dbReference>
<dbReference type="Pfam" id="PF13516">
    <property type="entry name" value="LRR_6"/>
    <property type="match status" value="2"/>
</dbReference>
<dbReference type="SUPFAM" id="SSF110857">
    <property type="entry name" value="Gamma-glutamyl cyclotransferase-like"/>
    <property type="match status" value="1"/>
</dbReference>
<evidence type="ECO:0000313" key="3">
    <source>
        <dbReference type="EMBL" id="KYQ48751.1"/>
    </source>
</evidence>
<dbReference type="InterPro" id="IPR036568">
    <property type="entry name" value="GGCT-like_sf"/>
</dbReference>
<accession>A0A151WLT4</accession>
<protein>
    <recommendedName>
        <fullName evidence="2">Gamma-glutamylcyclotransferase AIG2-like domain-containing protein</fullName>
    </recommendedName>
</protein>
<evidence type="ECO:0000259" key="2">
    <source>
        <dbReference type="Pfam" id="PF06094"/>
    </source>
</evidence>
<dbReference type="CDD" id="cd06661">
    <property type="entry name" value="GGCT_like"/>
    <property type="match status" value="1"/>
</dbReference>
<dbReference type="Gene3D" id="3.80.10.10">
    <property type="entry name" value="Ribonuclease Inhibitor"/>
    <property type="match status" value="1"/>
</dbReference>
<feature type="compositionally biased region" description="Basic residues" evidence="1">
    <location>
        <begin position="1"/>
        <end position="10"/>
    </location>
</feature>
<dbReference type="Pfam" id="PF06094">
    <property type="entry name" value="GGACT"/>
    <property type="match status" value="1"/>
</dbReference>
<dbReference type="InterPro" id="IPR001611">
    <property type="entry name" value="Leu-rich_rpt"/>
</dbReference>
<organism evidence="3 4">
    <name type="scientific">Mycetomoellerius zeteki</name>
    <dbReference type="NCBI Taxonomy" id="64791"/>
    <lineage>
        <taxon>Eukaryota</taxon>
        <taxon>Metazoa</taxon>
        <taxon>Ecdysozoa</taxon>
        <taxon>Arthropoda</taxon>
        <taxon>Hexapoda</taxon>
        <taxon>Insecta</taxon>
        <taxon>Pterygota</taxon>
        <taxon>Neoptera</taxon>
        <taxon>Endopterygota</taxon>
        <taxon>Hymenoptera</taxon>
        <taxon>Apocrita</taxon>
        <taxon>Aculeata</taxon>
        <taxon>Formicoidea</taxon>
        <taxon>Formicidae</taxon>
        <taxon>Myrmicinae</taxon>
        <taxon>Mycetomoellerius</taxon>
    </lineage>
</organism>
<feature type="domain" description="Gamma-glutamylcyclotransferase AIG2-like" evidence="2">
    <location>
        <begin position="346"/>
        <end position="398"/>
    </location>
</feature>